<protein>
    <submittedName>
        <fullName evidence="4">Teichoic acid biosynthesis protein A</fullName>
    </submittedName>
</protein>
<dbReference type="InterPro" id="IPR004629">
    <property type="entry name" value="WecG_TagA_CpsF"/>
</dbReference>
<proteinExistence type="predicted"/>
<keyword evidence="3" id="KW-0472">Membrane</keyword>
<evidence type="ECO:0000256" key="3">
    <source>
        <dbReference type="SAM" id="Phobius"/>
    </source>
</evidence>
<dbReference type="Pfam" id="PF03808">
    <property type="entry name" value="Glyco_tran_WecG"/>
    <property type="match status" value="1"/>
</dbReference>
<reference evidence="4 5" key="1">
    <citation type="submission" date="2019-07" db="EMBL/GenBank/DDBJ databases">
        <title>Whole genome shotgun sequence of Adhaeribacter aerolatus NBRC 106133.</title>
        <authorList>
            <person name="Hosoyama A."/>
            <person name="Uohara A."/>
            <person name="Ohji S."/>
            <person name="Ichikawa N."/>
        </authorList>
    </citation>
    <scope>NUCLEOTIDE SEQUENCE [LARGE SCALE GENOMIC DNA]</scope>
    <source>
        <strain evidence="4 5">NBRC 106133</strain>
    </source>
</reference>
<keyword evidence="1" id="KW-0328">Glycosyltransferase</keyword>
<sequence>MSQKEQAEKRNGNWKVAFTKVQDFTIQRGVNSFINPFSLLKLGETNNVVNGIDHLYVDGISLVKFFNFFLKKSVSRYSFDDSSIAPVVFKFVKDNNLRIAVLGTTQENLEKSVGILEKRYDFKVSYSRNGFFAGESQRKEIIQLINQNEYDVVVCGMGTPLQEKFLIELKEAGWKGYGYTCGGYLHQLATKEKYYPKFFDKLNIRWIYRIYDEPKLFHRYFVLYPLFAFYFLIYCIKSN</sequence>
<gene>
    <name evidence="4" type="ORF">AAE02nite_36640</name>
</gene>
<evidence type="ECO:0000256" key="1">
    <source>
        <dbReference type="ARBA" id="ARBA00022676"/>
    </source>
</evidence>
<evidence type="ECO:0000313" key="5">
    <source>
        <dbReference type="Proteomes" id="UP000321532"/>
    </source>
</evidence>
<dbReference type="Proteomes" id="UP000321532">
    <property type="component" value="Unassembled WGS sequence"/>
</dbReference>
<dbReference type="RefSeq" id="WP_146901163.1">
    <property type="nucleotide sequence ID" value="NZ_BJYS01000029.1"/>
</dbReference>
<name>A0A512B222_9BACT</name>
<dbReference type="PANTHER" id="PTHR34136">
    <property type="match status" value="1"/>
</dbReference>
<accession>A0A512B222</accession>
<keyword evidence="2" id="KW-0808">Transferase</keyword>
<dbReference type="GO" id="GO:0016758">
    <property type="term" value="F:hexosyltransferase activity"/>
    <property type="evidence" value="ECO:0007669"/>
    <property type="project" value="TreeGrafter"/>
</dbReference>
<dbReference type="OrthoDB" id="9771846at2"/>
<keyword evidence="5" id="KW-1185">Reference proteome</keyword>
<dbReference type="PANTHER" id="PTHR34136:SF1">
    <property type="entry name" value="UDP-N-ACETYL-D-MANNOSAMINURONIC ACID TRANSFERASE"/>
    <property type="match status" value="1"/>
</dbReference>
<feature type="transmembrane region" description="Helical" evidence="3">
    <location>
        <begin position="217"/>
        <end position="236"/>
    </location>
</feature>
<comment type="caution">
    <text evidence="4">The sequence shown here is derived from an EMBL/GenBank/DDBJ whole genome shotgun (WGS) entry which is preliminary data.</text>
</comment>
<keyword evidence="3" id="KW-1133">Transmembrane helix</keyword>
<keyword evidence="3" id="KW-0812">Transmembrane</keyword>
<dbReference type="EMBL" id="BJYS01000029">
    <property type="protein sequence ID" value="GEO06000.1"/>
    <property type="molecule type" value="Genomic_DNA"/>
</dbReference>
<dbReference type="CDD" id="cd06533">
    <property type="entry name" value="Glyco_transf_WecG_TagA"/>
    <property type="match status" value="1"/>
</dbReference>
<evidence type="ECO:0000256" key="2">
    <source>
        <dbReference type="ARBA" id="ARBA00022679"/>
    </source>
</evidence>
<dbReference type="AlphaFoldDB" id="A0A512B222"/>
<evidence type="ECO:0000313" key="4">
    <source>
        <dbReference type="EMBL" id="GEO06000.1"/>
    </source>
</evidence>
<organism evidence="4 5">
    <name type="scientific">Adhaeribacter aerolatus</name>
    <dbReference type="NCBI Taxonomy" id="670289"/>
    <lineage>
        <taxon>Bacteria</taxon>
        <taxon>Pseudomonadati</taxon>
        <taxon>Bacteroidota</taxon>
        <taxon>Cytophagia</taxon>
        <taxon>Cytophagales</taxon>
        <taxon>Hymenobacteraceae</taxon>
        <taxon>Adhaeribacter</taxon>
    </lineage>
</organism>